<evidence type="ECO:0000256" key="4">
    <source>
        <dbReference type="ARBA" id="ARBA00022553"/>
    </source>
</evidence>
<evidence type="ECO:0000256" key="6">
    <source>
        <dbReference type="ARBA" id="ARBA00022842"/>
    </source>
</evidence>
<dbReference type="AlphaFoldDB" id="A0A7V3PUM6"/>
<evidence type="ECO:0000256" key="3">
    <source>
        <dbReference type="ARBA" id="ARBA00022490"/>
    </source>
</evidence>
<keyword evidence="5" id="KW-0479">Metal-binding</keyword>
<accession>A0A7V3PUM6</accession>
<dbReference type="InterPro" id="IPR015813">
    <property type="entry name" value="Pyrv/PenolPyrv_kinase-like_dom"/>
</dbReference>
<keyword evidence="3" id="KW-0963">Cytoplasm</keyword>
<dbReference type="GO" id="GO:0006107">
    <property type="term" value="P:oxaloacetate metabolic process"/>
    <property type="evidence" value="ECO:0007669"/>
    <property type="project" value="TreeGrafter"/>
</dbReference>
<evidence type="ECO:0000313" key="8">
    <source>
        <dbReference type="EMBL" id="HGD13720.1"/>
    </source>
</evidence>
<dbReference type="Pfam" id="PF03328">
    <property type="entry name" value="HpcH_HpaI"/>
    <property type="match status" value="1"/>
</dbReference>
<evidence type="ECO:0000256" key="2">
    <source>
        <dbReference type="ARBA" id="ARBA00004496"/>
    </source>
</evidence>
<dbReference type="InterPro" id="IPR023439">
    <property type="entry name" value="Mal_deCO2ase/Cit_lyase_ACP"/>
</dbReference>
<keyword evidence="6" id="KW-0460">Magnesium</keyword>
<keyword evidence="8" id="KW-0456">Lyase</keyword>
<dbReference type="GO" id="GO:0016829">
    <property type="term" value="F:lyase activity"/>
    <property type="evidence" value="ECO:0007669"/>
    <property type="project" value="UniProtKB-KW"/>
</dbReference>
<proteinExistence type="predicted"/>
<dbReference type="Pfam" id="PF06857">
    <property type="entry name" value="ACP"/>
    <property type="match status" value="1"/>
</dbReference>
<evidence type="ECO:0000259" key="7">
    <source>
        <dbReference type="Pfam" id="PF03328"/>
    </source>
</evidence>
<evidence type="ECO:0000256" key="5">
    <source>
        <dbReference type="ARBA" id="ARBA00022723"/>
    </source>
</evidence>
<comment type="caution">
    <text evidence="8">The sequence shown here is derived from an EMBL/GenBank/DDBJ whole genome shotgun (WGS) entry which is preliminary data.</text>
</comment>
<reference evidence="8" key="1">
    <citation type="journal article" date="2020" name="mSystems">
        <title>Genome- and Community-Level Interaction Insights into Carbon Utilization and Element Cycling Functions of Hydrothermarchaeota in Hydrothermal Sediment.</title>
        <authorList>
            <person name="Zhou Z."/>
            <person name="Liu Y."/>
            <person name="Xu W."/>
            <person name="Pan J."/>
            <person name="Luo Z.H."/>
            <person name="Li M."/>
        </authorList>
    </citation>
    <scope>NUCLEOTIDE SEQUENCE [LARGE SCALE GENOMIC DNA]</scope>
    <source>
        <strain evidence="8">SpSt-914</strain>
    </source>
</reference>
<comment type="subcellular location">
    <subcellularLocation>
        <location evidence="2">Cytoplasm</location>
    </subcellularLocation>
</comment>
<feature type="domain" description="HpcH/HpaI aldolase/citrate lyase" evidence="7">
    <location>
        <begin position="114"/>
        <end position="330"/>
    </location>
</feature>
<comment type="cofactor">
    <cofactor evidence="1">
        <name>Mg(2+)</name>
        <dbReference type="ChEBI" id="CHEBI:18420"/>
    </cofactor>
</comment>
<sequence>MKQLGIAGRRGEKVRSDVYIAVEVRDEGGVELTVKSRVDFIYLESIKELIYTGLKHFGIRNARVEVEDSGAVPFVIMARLEAAVMRALGQRVPEWLPEPGPSFTRATTRERWRRSRLYLPGNEPKFMLNARIYQPDGVILDLEDSVPPEEKDAALILVRNALRAVDFGECERMVRINPLPAGYDELMSVISAGVNVILVPKCEDDEQLEELDEQISTIQRQTQVKNEVYLMPIVETARGAFKAHKIARASERICALTYGLEDYIADIGASKTREGTESLWLRSIVVNAARAAGVQPIDTVYADVADLDGLRESCRAAKALGFEGKGCIHPRQVTVVNEEFMPGDEEIERAKDIVRADKMAKAQGRSVAVIGSKMIDPPVVRRAQRTLEMAVAFGKISPDWDKEAE</sequence>
<dbReference type="GO" id="GO:0005737">
    <property type="term" value="C:cytoplasm"/>
    <property type="evidence" value="ECO:0007669"/>
    <property type="project" value="UniProtKB-SubCell"/>
</dbReference>
<evidence type="ECO:0000256" key="1">
    <source>
        <dbReference type="ARBA" id="ARBA00001946"/>
    </source>
</evidence>
<organism evidence="8">
    <name type="scientific">candidate division WOR-3 bacterium</name>
    <dbReference type="NCBI Taxonomy" id="2052148"/>
    <lineage>
        <taxon>Bacteria</taxon>
        <taxon>Bacteria division WOR-3</taxon>
    </lineage>
</organism>
<protein>
    <submittedName>
        <fullName evidence="8">Citrate lyase ACP</fullName>
    </submittedName>
</protein>
<dbReference type="PANTHER" id="PTHR32308:SF0">
    <property type="entry name" value="HPCH_HPAI ALDOLASE_CITRATE LYASE DOMAIN-CONTAINING PROTEIN"/>
    <property type="match status" value="1"/>
</dbReference>
<dbReference type="GO" id="GO:0000287">
    <property type="term" value="F:magnesium ion binding"/>
    <property type="evidence" value="ECO:0007669"/>
    <property type="project" value="TreeGrafter"/>
</dbReference>
<name>A0A7V3PUM6_UNCW3</name>
<dbReference type="SUPFAM" id="SSF51621">
    <property type="entry name" value="Phosphoenolpyruvate/pyruvate domain"/>
    <property type="match status" value="1"/>
</dbReference>
<dbReference type="PANTHER" id="PTHR32308">
    <property type="entry name" value="LYASE BETA SUBUNIT, PUTATIVE (AFU_ORTHOLOGUE AFUA_4G13030)-RELATED"/>
    <property type="match status" value="1"/>
</dbReference>
<dbReference type="InterPro" id="IPR005000">
    <property type="entry name" value="Aldolase/citrate-lyase_domain"/>
</dbReference>
<dbReference type="EMBL" id="DTMZ01000162">
    <property type="protein sequence ID" value="HGD13720.1"/>
    <property type="molecule type" value="Genomic_DNA"/>
</dbReference>
<dbReference type="Gene3D" id="3.20.20.60">
    <property type="entry name" value="Phosphoenolpyruvate-binding domains"/>
    <property type="match status" value="1"/>
</dbReference>
<keyword evidence="4" id="KW-0597">Phosphoprotein</keyword>
<dbReference type="InterPro" id="IPR040442">
    <property type="entry name" value="Pyrv_kinase-like_dom_sf"/>
</dbReference>
<gene>
    <name evidence="8" type="ORF">ENX16_06575</name>
</gene>